<dbReference type="Gene3D" id="1.10.287.130">
    <property type="match status" value="1"/>
</dbReference>
<reference evidence="3" key="1">
    <citation type="journal article" date="2019" name="Int. J. Syst. Evol. Microbiol.">
        <title>The Global Catalogue of Microorganisms (GCM) 10K type strain sequencing project: providing services to taxonomists for standard genome sequencing and annotation.</title>
        <authorList>
            <consortium name="The Broad Institute Genomics Platform"/>
            <consortium name="The Broad Institute Genome Sequencing Center for Infectious Disease"/>
            <person name="Wu L."/>
            <person name="Ma J."/>
        </authorList>
    </citation>
    <scope>NUCLEOTIDE SEQUENCE [LARGE SCALE GENOMIC DNA]</scope>
    <source>
        <strain evidence="3">KCTC 12847</strain>
    </source>
</reference>
<proteinExistence type="predicted"/>
<sequence length="195" mass="21812">MKMDTSGFDVFKHSFCRPSSLKFKGAQRIKGYLPEEIVGQHFSRLCTEEDRAKGEPERGLTIARTTGRFEKEGYRQRKDGSLFIAYVVIDAIYSDDGTLLGFAKITRDITESRQTQQAMEQAREALFQSQKMEPLGQLTGGIAHDFNRLLMVFLEACTSPPGTYATTLKLRACWNAIQRGPALGFADTAYTGFSS</sequence>
<evidence type="ECO:0000259" key="1">
    <source>
        <dbReference type="PROSITE" id="PS50113"/>
    </source>
</evidence>
<organism evidence="2 3">
    <name type="scientific">Modicisalibacter luteus</name>
    <dbReference type="NCBI Taxonomy" id="453962"/>
    <lineage>
        <taxon>Bacteria</taxon>
        <taxon>Pseudomonadati</taxon>
        <taxon>Pseudomonadota</taxon>
        <taxon>Gammaproteobacteria</taxon>
        <taxon>Oceanospirillales</taxon>
        <taxon>Halomonadaceae</taxon>
        <taxon>Modicisalibacter</taxon>
    </lineage>
</organism>
<comment type="caution">
    <text evidence="2">The sequence shown here is derived from an EMBL/GenBank/DDBJ whole genome shotgun (WGS) entry which is preliminary data.</text>
</comment>
<dbReference type="InterPro" id="IPR000700">
    <property type="entry name" value="PAS-assoc_C"/>
</dbReference>
<dbReference type="InterPro" id="IPR000014">
    <property type="entry name" value="PAS"/>
</dbReference>
<dbReference type="RefSeq" id="WP_026300710.1">
    <property type="nucleotide sequence ID" value="NZ_BMXD01000017.1"/>
</dbReference>
<dbReference type="SUPFAM" id="SSF55785">
    <property type="entry name" value="PYP-like sensor domain (PAS domain)"/>
    <property type="match status" value="1"/>
</dbReference>
<dbReference type="NCBIfam" id="TIGR00229">
    <property type="entry name" value="sensory_box"/>
    <property type="match status" value="1"/>
</dbReference>
<dbReference type="Pfam" id="PF13426">
    <property type="entry name" value="PAS_9"/>
    <property type="match status" value="1"/>
</dbReference>
<dbReference type="PROSITE" id="PS50113">
    <property type="entry name" value="PAC"/>
    <property type="match status" value="1"/>
</dbReference>
<dbReference type="CDD" id="cd00130">
    <property type="entry name" value="PAS"/>
    <property type="match status" value="1"/>
</dbReference>
<dbReference type="EMBL" id="JBHRUH010000030">
    <property type="protein sequence ID" value="MFC3292918.1"/>
    <property type="molecule type" value="Genomic_DNA"/>
</dbReference>
<feature type="domain" description="PAC" evidence="1">
    <location>
        <begin position="69"/>
        <end position="121"/>
    </location>
</feature>
<gene>
    <name evidence="2" type="ORF">ACFOEI_12685</name>
</gene>
<keyword evidence="3" id="KW-1185">Reference proteome</keyword>
<dbReference type="InterPro" id="IPR035965">
    <property type="entry name" value="PAS-like_dom_sf"/>
</dbReference>
<evidence type="ECO:0000313" key="3">
    <source>
        <dbReference type="Proteomes" id="UP001595640"/>
    </source>
</evidence>
<evidence type="ECO:0000313" key="2">
    <source>
        <dbReference type="EMBL" id="MFC3292918.1"/>
    </source>
</evidence>
<dbReference type="Gene3D" id="3.30.450.20">
    <property type="entry name" value="PAS domain"/>
    <property type="match status" value="1"/>
</dbReference>
<protein>
    <submittedName>
        <fullName evidence="2">PAS domain S-box protein</fullName>
    </submittedName>
</protein>
<dbReference type="Proteomes" id="UP001595640">
    <property type="component" value="Unassembled WGS sequence"/>
</dbReference>
<accession>A0ABV7M210</accession>
<name>A0ABV7M210_9GAMM</name>